<name>A0A4Y2JIJ6_ARAVE</name>
<evidence type="ECO:0000313" key="2">
    <source>
        <dbReference type="EMBL" id="GBM88926.1"/>
    </source>
</evidence>
<sequence>MHHQRKRRRSESGSDTHSDNYSTKKYSPERRYSPERKYSSDSHNHRLHSKRRRSHSRDRHEERSHRHRDHSPRSGDRKKHNRKHAYDESSGDSSSSSFAHSGSVHRPQWREDTSKRKYRSKRPHRSKFHSTQVSPCFLMSFQTPIIRLITHFNTNLDILMCSV</sequence>
<dbReference type="AlphaFoldDB" id="A0A4Y2JIJ6"/>
<gene>
    <name evidence="2" type="ORF">AVEN_166611_1</name>
</gene>
<proteinExistence type="predicted"/>
<keyword evidence="3" id="KW-1185">Reference proteome</keyword>
<comment type="caution">
    <text evidence="2">The sequence shown here is derived from an EMBL/GenBank/DDBJ whole genome shotgun (WGS) entry which is preliminary data.</text>
</comment>
<evidence type="ECO:0000313" key="3">
    <source>
        <dbReference type="Proteomes" id="UP000499080"/>
    </source>
</evidence>
<organism evidence="2 3">
    <name type="scientific">Araneus ventricosus</name>
    <name type="common">Orbweaver spider</name>
    <name type="synonym">Epeira ventricosa</name>
    <dbReference type="NCBI Taxonomy" id="182803"/>
    <lineage>
        <taxon>Eukaryota</taxon>
        <taxon>Metazoa</taxon>
        <taxon>Ecdysozoa</taxon>
        <taxon>Arthropoda</taxon>
        <taxon>Chelicerata</taxon>
        <taxon>Arachnida</taxon>
        <taxon>Araneae</taxon>
        <taxon>Araneomorphae</taxon>
        <taxon>Entelegynae</taxon>
        <taxon>Araneoidea</taxon>
        <taxon>Araneidae</taxon>
        <taxon>Araneus</taxon>
    </lineage>
</organism>
<dbReference type="OrthoDB" id="10620049at2759"/>
<feature type="region of interest" description="Disordered" evidence="1">
    <location>
        <begin position="1"/>
        <end position="130"/>
    </location>
</feature>
<feature type="compositionally biased region" description="Basic residues" evidence="1">
    <location>
        <begin position="45"/>
        <end position="57"/>
    </location>
</feature>
<dbReference type="Proteomes" id="UP000499080">
    <property type="component" value="Unassembled WGS sequence"/>
</dbReference>
<protein>
    <submittedName>
        <fullName evidence="2">Uncharacterized protein</fullName>
    </submittedName>
</protein>
<feature type="compositionally biased region" description="Basic and acidic residues" evidence="1">
    <location>
        <begin position="26"/>
        <end position="44"/>
    </location>
</feature>
<dbReference type="EMBL" id="BGPR01003501">
    <property type="protein sequence ID" value="GBM88926.1"/>
    <property type="molecule type" value="Genomic_DNA"/>
</dbReference>
<accession>A0A4Y2JIJ6</accession>
<reference evidence="2 3" key="1">
    <citation type="journal article" date="2019" name="Sci. Rep.">
        <title>Orb-weaving spider Araneus ventricosus genome elucidates the spidroin gene catalogue.</title>
        <authorList>
            <person name="Kono N."/>
            <person name="Nakamura H."/>
            <person name="Ohtoshi R."/>
            <person name="Moran D.A.P."/>
            <person name="Shinohara A."/>
            <person name="Yoshida Y."/>
            <person name="Fujiwara M."/>
            <person name="Mori M."/>
            <person name="Tomita M."/>
            <person name="Arakawa K."/>
        </authorList>
    </citation>
    <scope>NUCLEOTIDE SEQUENCE [LARGE SCALE GENOMIC DNA]</scope>
</reference>
<evidence type="ECO:0000256" key="1">
    <source>
        <dbReference type="SAM" id="MobiDB-lite"/>
    </source>
</evidence>
<feature type="compositionally biased region" description="Low complexity" evidence="1">
    <location>
        <begin position="91"/>
        <end position="102"/>
    </location>
</feature>
<feature type="compositionally biased region" description="Basic residues" evidence="1">
    <location>
        <begin position="65"/>
        <end position="83"/>
    </location>
</feature>
<feature type="compositionally biased region" description="Basic residues" evidence="1">
    <location>
        <begin position="116"/>
        <end position="128"/>
    </location>
</feature>